<keyword evidence="3" id="KW-1185">Reference proteome</keyword>
<proteinExistence type="predicted"/>
<comment type="caution">
    <text evidence="2">The sequence shown here is derived from an EMBL/GenBank/DDBJ whole genome shotgun (WGS) entry which is preliminary data.</text>
</comment>
<feature type="region of interest" description="Disordered" evidence="1">
    <location>
        <begin position="54"/>
        <end position="83"/>
    </location>
</feature>
<feature type="compositionally biased region" description="Basic and acidic residues" evidence="1">
    <location>
        <begin position="58"/>
        <end position="76"/>
    </location>
</feature>
<name>A0ABW4PNU9_9ACTN</name>
<reference evidence="3" key="1">
    <citation type="journal article" date="2019" name="Int. J. Syst. Evol. Microbiol.">
        <title>The Global Catalogue of Microorganisms (GCM) 10K type strain sequencing project: providing services to taxonomists for standard genome sequencing and annotation.</title>
        <authorList>
            <consortium name="The Broad Institute Genomics Platform"/>
            <consortium name="The Broad Institute Genome Sequencing Center for Infectious Disease"/>
            <person name="Wu L."/>
            <person name="Ma J."/>
        </authorList>
    </citation>
    <scope>NUCLEOTIDE SEQUENCE [LARGE SCALE GENOMIC DNA]</scope>
    <source>
        <strain evidence="3">CGMCC 4.7455</strain>
    </source>
</reference>
<dbReference type="EMBL" id="JBHUFU010000015">
    <property type="protein sequence ID" value="MFD1832424.1"/>
    <property type="molecule type" value="Genomic_DNA"/>
</dbReference>
<protein>
    <submittedName>
        <fullName evidence="2">Uncharacterized protein</fullName>
    </submittedName>
</protein>
<dbReference type="Proteomes" id="UP001597365">
    <property type="component" value="Unassembled WGS sequence"/>
</dbReference>
<accession>A0ABW4PNU9</accession>
<evidence type="ECO:0000313" key="2">
    <source>
        <dbReference type="EMBL" id="MFD1832424.1"/>
    </source>
</evidence>
<dbReference type="RefSeq" id="WP_380903314.1">
    <property type="nucleotide sequence ID" value="NZ_JBHUFU010000015.1"/>
</dbReference>
<organism evidence="2 3">
    <name type="scientific">Streptomyces desertarenae</name>
    <dbReference type="NCBI Taxonomy" id="2666184"/>
    <lineage>
        <taxon>Bacteria</taxon>
        <taxon>Bacillati</taxon>
        <taxon>Actinomycetota</taxon>
        <taxon>Actinomycetes</taxon>
        <taxon>Kitasatosporales</taxon>
        <taxon>Streptomycetaceae</taxon>
        <taxon>Streptomyces</taxon>
    </lineage>
</organism>
<evidence type="ECO:0000256" key="1">
    <source>
        <dbReference type="SAM" id="MobiDB-lite"/>
    </source>
</evidence>
<gene>
    <name evidence="2" type="ORF">ACFSJS_22650</name>
</gene>
<sequence length="83" mass="8977">MTTALTTAWPEGVIARYLTVAGAALGRDDIAVDVSDKGEETYWRYGVTCSGCSMTDETSERDRADHSAQAHAERCRAVPRPTA</sequence>
<evidence type="ECO:0000313" key="3">
    <source>
        <dbReference type="Proteomes" id="UP001597365"/>
    </source>
</evidence>